<evidence type="ECO:0000313" key="2">
    <source>
        <dbReference type="Proteomes" id="UP001549366"/>
    </source>
</evidence>
<sequence>MPFDHIKFPEDSRFSHIPSRKFFILKRNIDGNYLTLTLHKRAFGTYQPEAGSVKITSNFKSLSSLSSEGERHYAVKDIWVLDAYRNISIGVLLMYLAVSEVWLNGGAYLYLMFPIFKAQGFYIQFGFHPAPEEASERHLLYEEWDTKVPLEKKLKESRSYLFWRGSVCIASELLMKKLNGVFIFKHMN</sequence>
<reference evidence="1 2" key="1">
    <citation type="submission" date="2024-06" db="EMBL/GenBank/DDBJ databases">
        <title>Genomic Encyclopedia of Type Strains, Phase V (KMG-V): Genome sequencing to study the core and pangenomes of soil and plant-associated prokaryotes.</title>
        <authorList>
            <person name="Whitman W."/>
        </authorList>
    </citation>
    <scope>NUCLEOTIDE SEQUENCE [LARGE SCALE GENOMIC DNA]</scope>
    <source>
        <strain evidence="1 2">NE40</strain>
    </source>
</reference>
<name>A0ABV2SJG8_9GAMM</name>
<protein>
    <submittedName>
        <fullName evidence="1">GNAT superfamily N-acetyltransferase</fullName>
    </submittedName>
</protein>
<dbReference type="SUPFAM" id="SSF55729">
    <property type="entry name" value="Acyl-CoA N-acyltransferases (Nat)"/>
    <property type="match status" value="1"/>
</dbReference>
<evidence type="ECO:0000313" key="1">
    <source>
        <dbReference type="EMBL" id="MET4757892.1"/>
    </source>
</evidence>
<proteinExistence type="predicted"/>
<dbReference type="RefSeq" id="WP_354016433.1">
    <property type="nucleotide sequence ID" value="NZ_JBEWTB010000002.1"/>
</dbReference>
<dbReference type="Gene3D" id="3.40.630.30">
    <property type="match status" value="1"/>
</dbReference>
<dbReference type="InterPro" id="IPR016181">
    <property type="entry name" value="Acyl_CoA_acyltransferase"/>
</dbReference>
<accession>A0ABV2SJG8</accession>
<dbReference type="EMBL" id="JBEWTB010000002">
    <property type="protein sequence ID" value="MET4757892.1"/>
    <property type="molecule type" value="Genomic_DNA"/>
</dbReference>
<comment type="caution">
    <text evidence="1">The sequence shown here is derived from an EMBL/GenBank/DDBJ whole genome shotgun (WGS) entry which is preliminary data.</text>
</comment>
<gene>
    <name evidence="1" type="ORF">V5J35_003084</name>
</gene>
<keyword evidence="2" id="KW-1185">Reference proteome</keyword>
<organism evidence="1 2">
    <name type="scientific">Endozoicomonas lisbonensis</name>
    <dbReference type="NCBI Taxonomy" id="3120522"/>
    <lineage>
        <taxon>Bacteria</taxon>
        <taxon>Pseudomonadati</taxon>
        <taxon>Pseudomonadota</taxon>
        <taxon>Gammaproteobacteria</taxon>
        <taxon>Oceanospirillales</taxon>
        <taxon>Endozoicomonadaceae</taxon>
        <taxon>Endozoicomonas</taxon>
    </lineage>
</organism>
<dbReference type="Proteomes" id="UP001549366">
    <property type="component" value="Unassembled WGS sequence"/>
</dbReference>